<accession>A0A6C0JZ25</accession>
<keyword evidence="1" id="KW-0812">Transmembrane</keyword>
<dbReference type="AlphaFoldDB" id="A0A6C0JZ25"/>
<feature type="transmembrane region" description="Helical" evidence="1">
    <location>
        <begin position="41"/>
        <end position="62"/>
    </location>
</feature>
<evidence type="ECO:0000256" key="1">
    <source>
        <dbReference type="SAM" id="Phobius"/>
    </source>
</evidence>
<sequence>MVDIYIYIYIYIMSTLDQSILNIIGNKKYTIRKKGVTTNDFFYLFILIIGIILFFLLMVWALTHVFNMNGFNRDGFEVKPIMDHIPSVHNNDMKKLHDTCSGLSNSSCKHASFCTLLNGKQCVGGNRHGPTYSTDNGKKVDVKYYHHKNTCYGKCN</sequence>
<dbReference type="EMBL" id="MN740705">
    <property type="protein sequence ID" value="QHU09148.1"/>
    <property type="molecule type" value="Genomic_DNA"/>
</dbReference>
<keyword evidence="1" id="KW-1133">Transmembrane helix</keyword>
<proteinExistence type="predicted"/>
<evidence type="ECO:0000313" key="2">
    <source>
        <dbReference type="EMBL" id="QHU09148.1"/>
    </source>
</evidence>
<protein>
    <submittedName>
        <fullName evidence="2">Uncharacterized protein</fullName>
    </submittedName>
</protein>
<organism evidence="2">
    <name type="scientific">viral metagenome</name>
    <dbReference type="NCBI Taxonomy" id="1070528"/>
    <lineage>
        <taxon>unclassified sequences</taxon>
        <taxon>metagenomes</taxon>
        <taxon>organismal metagenomes</taxon>
    </lineage>
</organism>
<feature type="transmembrane region" description="Helical" evidence="1">
    <location>
        <begin position="6"/>
        <end position="25"/>
    </location>
</feature>
<reference evidence="2" key="1">
    <citation type="journal article" date="2020" name="Nature">
        <title>Giant virus diversity and host interactions through global metagenomics.</title>
        <authorList>
            <person name="Schulz F."/>
            <person name="Roux S."/>
            <person name="Paez-Espino D."/>
            <person name="Jungbluth S."/>
            <person name="Walsh D.A."/>
            <person name="Denef V.J."/>
            <person name="McMahon K.D."/>
            <person name="Konstantinidis K.T."/>
            <person name="Eloe-Fadrosh E.A."/>
            <person name="Kyrpides N.C."/>
            <person name="Woyke T."/>
        </authorList>
    </citation>
    <scope>NUCLEOTIDE SEQUENCE</scope>
    <source>
        <strain evidence="2">GVMAG-S-1074260-58</strain>
    </source>
</reference>
<keyword evidence="1" id="KW-0472">Membrane</keyword>
<name>A0A6C0JZ25_9ZZZZ</name>